<evidence type="ECO:0000313" key="2">
    <source>
        <dbReference type="EMBL" id="GAI53546.1"/>
    </source>
</evidence>
<accession>X1QFG1</accession>
<gene>
    <name evidence="2" type="ORF">S06H3_63053</name>
</gene>
<feature type="non-terminal residue" evidence="2">
    <location>
        <position position="1"/>
    </location>
</feature>
<sequence>EEVINIIKKAEATIKYDTTQFKLLTKDGKIIYSTEEFRFLEEIPDELLSAFEQEKEHVSYFIAAGDKPGEGKELFAHAHSKGYGDYKGLGWILIIEHITEEIFAPVAQLRTHILIITLAITAFAIVLGLFISKSISNPVSKLA</sequence>
<dbReference type="EMBL" id="BARV01041736">
    <property type="protein sequence ID" value="GAI53546.1"/>
    <property type="molecule type" value="Genomic_DNA"/>
</dbReference>
<comment type="caution">
    <text evidence="2">The sequence shown here is derived from an EMBL/GenBank/DDBJ whole genome shotgun (WGS) entry which is preliminary data.</text>
</comment>
<dbReference type="Gene3D" id="6.10.340.10">
    <property type="match status" value="1"/>
</dbReference>
<organism evidence="2">
    <name type="scientific">marine sediment metagenome</name>
    <dbReference type="NCBI Taxonomy" id="412755"/>
    <lineage>
        <taxon>unclassified sequences</taxon>
        <taxon>metagenomes</taxon>
        <taxon>ecological metagenomes</taxon>
    </lineage>
</organism>
<keyword evidence="1" id="KW-0472">Membrane</keyword>
<dbReference type="AlphaFoldDB" id="X1QFG1"/>
<reference evidence="2" key="1">
    <citation type="journal article" date="2014" name="Front. Microbiol.">
        <title>High frequency of phylogenetically diverse reductive dehalogenase-homologous genes in deep subseafloor sedimentary metagenomes.</title>
        <authorList>
            <person name="Kawai M."/>
            <person name="Futagami T."/>
            <person name="Toyoda A."/>
            <person name="Takaki Y."/>
            <person name="Nishi S."/>
            <person name="Hori S."/>
            <person name="Arai W."/>
            <person name="Tsubouchi T."/>
            <person name="Morono Y."/>
            <person name="Uchiyama I."/>
            <person name="Ito T."/>
            <person name="Fujiyama A."/>
            <person name="Inagaki F."/>
            <person name="Takami H."/>
        </authorList>
    </citation>
    <scope>NUCLEOTIDE SEQUENCE</scope>
    <source>
        <strain evidence="2">Expedition CK06-06</strain>
    </source>
</reference>
<keyword evidence="1" id="KW-0812">Transmembrane</keyword>
<evidence type="ECO:0000256" key="1">
    <source>
        <dbReference type="SAM" id="Phobius"/>
    </source>
</evidence>
<protein>
    <recommendedName>
        <fullName evidence="3">Single cache domain-containing protein</fullName>
    </recommendedName>
</protein>
<evidence type="ECO:0008006" key="3">
    <source>
        <dbReference type="Google" id="ProtNLM"/>
    </source>
</evidence>
<keyword evidence="1" id="KW-1133">Transmembrane helix</keyword>
<feature type="non-terminal residue" evidence="2">
    <location>
        <position position="143"/>
    </location>
</feature>
<feature type="transmembrane region" description="Helical" evidence="1">
    <location>
        <begin position="113"/>
        <end position="131"/>
    </location>
</feature>
<proteinExistence type="predicted"/>
<name>X1QFG1_9ZZZZ</name>